<comment type="caution">
    <text evidence="9">The sequence shown here is derived from an EMBL/GenBank/DDBJ whole genome shotgun (WGS) entry which is preliminary data.</text>
</comment>
<evidence type="ECO:0000313" key="9">
    <source>
        <dbReference type="EMBL" id="MEO3943409.1"/>
    </source>
</evidence>
<keyword evidence="7" id="KW-1133">Transmembrane helix</keyword>
<dbReference type="Pfam" id="PF04542">
    <property type="entry name" value="Sigma70_r2"/>
    <property type="match status" value="1"/>
</dbReference>
<feature type="region of interest" description="Disordered" evidence="6">
    <location>
        <begin position="375"/>
        <end position="458"/>
    </location>
</feature>
<feature type="compositionally biased region" description="Pro residues" evidence="6">
    <location>
        <begin position="376"/>
        <end position="397"/>
    </location>
</feature>
<dbReference type="Gene3D" id="1.10.1740.10">
    <property type="match status" value="1"/>
</dbReference>
<reference evidence="9 10" key="1">
    <citation type="journal article" date="2024" name="Appl. Microbiol. Biotechnol.">
        <title>Biosynthetic gene clusters with biotechnological applications in novel Antarctic isolates from Actinomycetota.</title>
        <authorList>
            <person name="Bruna P."/>
            <person name="Nunez-Montero K."/>
            <person name="Contreras M.J."/>
            <person name="Leal K."/>
            <person name="Garcia M."/>
            <person name="Abanto M."/>
            <person name="Barrientos L."/>
        </authorList>
    </citation>
    <scope>NUCLEOTIDE SEQUENCE [LARGE SCALE GENOMIC DNA]</scope>
    <source>
        <strain evidence="9 10">Se16.17</strain>
    </source>
</reference>
<keyword evidence="10" id="KW-1185">Reference proteome</keyword>
<keyword evidence="7" id="KW-0812">Transmembrane</keyword>
<keyword evidence="5" id="KW-0804">Transcription</keyword>
<dbReference type="NCBIfam" id="TIGR02937">
    <property type="entry name" value="sigma70-ECF"/>
    <property type="match status" value="1"/>
</dbReference>
<dbReference type="PANTHER" id="PTHR43133">
    <property type="entry name" value="RNA POLYMERASE ECF-TYPE SIGMA FACTO"/>
    <property type="match status" value="1"/>
</dbReference>
<dbReference type="InterPro" id="IPR039425">
    <property type="entry name" value="RNA_pol_sigma-70-like"/>
</dbReference>
<dbReference type="InterPro" id="IPR014284">
    <property type="entry name" value="RNA_pol_sigma-70_dom"/>
</dbReference>
<sequence length="575" mass="59206">MGLAEPALSDEQLVEQVRSGDTAAFDALYGRHRVMARHVAAAQVDNSADVDDVVADAFASVLESLAQGKGPDLFFRAYLLTAVRRTAYRANRSGSRTRPTDESYLLDSAHYHQDSVLAEFETAAVAQAFKSLPERWQAVLWYVDIEGMKPRAASPMLGLSPNGVSALALRAREGLRQAYLQNHVKASVGEDCEECSAQLGVYSRKGLSPRSERKVQSHLEECSKCTALLLDLHDVQSSMRSVLFPLIAGIAFSPAIAALASASGSAGATAAAGAAHGGMALPMKVVVGVLVAAVAGSAAVAAMGAAGMFVPGAQTAEIAPSPKPPGVTPRPTASPTRPLVPVPGETGQANPPIAGEVPALPAIWVVLRRNTNPSLPALPPAPGGSTPKEPPSLPPVLPTIAPSAPGTNPPVVPSASPSATASVPPAATPTGNTTPSPQPSSSTPTPTPTPTPTQTNPAPAVTAEFVAEPGTTASDVNVEIVFVLGDGRIPASAEVTFSLSEGSGLIPGKLIEPSGWSCRKEHDDIPELKCTSTAVDPGALGFHMGVTRKDPNQTTTMTYTFSGSGIAPTTFVDTF</sequence>
<dbReference type="SUPFAM" id="SSF88659">
    <property type="entry name" value="Sigma3 and sigma4 domains of RNA polymerase sigma factors"/>
    <property type="match status" value="1"/>
</dbReference>
<keyword evidence="2" id="KW-0805">Transcription regulation</keyword>
<dbReference type="RefSeq" id="WP_347783489.1">
    <property type="nucleotide sequence ID" value="NZ_JBBMFV010000004.1"/>
</dbReference>
<dbReference type="InterPro" id="IPR007627">
    <property type="entry name" value="RNA_pol_sigma70_r2"/>
</dbReference>
<name>A0ABV0GYU2_PAENI</name>
<keyword evidence="4" id="KW-0238">DNA-binding</keyword>
<feature type="compositionally biased region" description="Low complexity" evidence="6">
    <location>
        <begin position="413"/>
        <end position="444"/>
    </location>
</feature>
<evidence type="ECO:0000256" key="6">
    <source>
        <dbReference type="SAM" id="MobiDB-lite"/>
    </source>
</evidence>
<gene>
    <name evidence="9" type="ORF">V3C41_20245</name>
</gene>
<evidence type="ECO:0000256" key="7">
    <source>
        <dbReference type="SAM" id="Phobius"/>
    </source>
</evidence>
<feature type="domain" description="RNA polymerase sigma-70 region 2" evidence="8">
    <location>
        <begin position="28"/>
        <end position="96"/>
    </location>
</feature>
<dbReference type="InterPro" id="IPR013325">
    <property type="entry name" value="RNA_pol_sigma_r2"/>
</dbReference>
<feature type="transmembrane region" description="Helical" evidence="7">
    <location>
        <begin position="285"/>
        <end position="310"/>
    </location>
</feature>
<dbReference type="InterPro" id="IPR036388">
    <property type="entry name" value="WH-like_DNA-bd_sf"/>
</dbReference>
<evidence type="ECO:0000256" key="3">
    <source>
        <dbReference type="ARBA" id="ARBA00023082"/>
    </source>
</evidence>
<dbReference type="Gene3D" id="1.10.10.10">
    <property type="entry name" value="Winged helix-like DNA-binding domain superfamily/Winged helix DNA-binding domain"/>
    <property type="match status" value="1"/>
</dbReference>
<evidence type="ECO:0000256" key="1">
    <source>
        <dbReference type="ARBA" id="ARBA00010641"/>
    </source>
</evidence>
<keyword evidence="7" id="KW-0472">Membrane</keyword>
<evidence type="ECO:0000259" key="8">
    <source>
        <dbReference type="Pfam" id="PF04542"/>
    </source>
</evidence>
<evidence type="ECO:0000256" key="2">
    <source>
        <dbReference type="ARBA" id="ARBA00023015"/>
    </source>
</evidence>
<dbReference type="EMBL" id="JBBMFV010000004">
    <property type="protein sequence ID" value="MEO3943409.1"/>
    <property type="molecule type" value="Genomic_DNA"/>
</dbReference>
<proteinExistence type="inferred from homology"/>
<dbReference type="InterPro" id="IPR013324">
    <property type="entry name" value="RNA_pol_sigma_r3/r4-like"/>
</dbReference>
<dbReference type="SUPFAM" id="SSF88946">
    <property type="entry name" value="Sigma2 domain of RNA polymerase sigma factors"/>
    <property type="match status" value="1"/>
</dbReference>
<protein>
    <submittedName>
        <fullName evidence="9">Sigma-70 family RNA polymerase sigma factor</fullName>
    </submittedName>
</protein>
<feature type="region of interest" description="Disordered" evidence="6">
    <location>
        <begin position="317"/>
        <end position="355"/>
    </location>
</feature>
<dbReference type="Proteomes" id="UP001448614">
    <property type="component" value="Unassembled WGS sequence"/>
</dbReference>
<evidence type="ECO:0000256" key="4">
    <source>
        <dbReference type="ARBA" id="ARBA00023125"/>
    </source>
</evidence>
<accession>A0ABV0GYU2</accession>
<dbReference type="PANTHER" id="PTHR43133:SF8">
    <property type="entry name" value="RNA POLYMERASE SIGMA FACTOR HI_1459-RELATED"/>
    <property type="match status" value="1"/>
</dbReference>
<evidence type="ECO:0000313" key="10">
    <source>
        <dbReference type="Proteomes" id="UP001448614"/>
    </source>
</evidence>
<comment type="similarity">
    <text evidence="1">Belongs to the sigma-70 factor family. ECF subfamily.</text>
</comment>
<keyword evidence="3" id="KW-0731">Sigma factor</keyword>
<organism evidence="9 10">
    <name type="scientific">Paenarthrobacter nicotinovorans</name>
    <name type="common">Arthrobacter nicotinovorans</name>
    <dbReference type="NCBI Taxonomy" id="29320"/>
    <lineage>
        <taxon>Bacteria</taxon>
        <taxon>Bacillati</taxon>
        <taxon>Actinomycetota</taxon>
        <taxon>Actinomycetes</taxon>
        <taxon>Micrococcales</taxon>
        <taxon>Micrococcaceae</taxon>
        <taxon>Paenarthrobacter</taxon>
    </lineage>
</organism>
<evidence type="ECO:0000256" key="5">
    <source>
        <dbReference type="ARBA" id="ARBA00023163"/>
    </source>
</evidence>
<feature type="transmembrane region" description="Helical" evidence="7">
    <location>
        <begin position="242"/>
        <end position="264"/>
    </location>
</feature>